<organism evidence="3 4">
    <name type="scientific">Lepraria finkii</name>
    <dbReference type="NCBI Taxonomy" id="1340010"/>
    <lineage>
        <taxon>Eukaryota</taxon>
        <taxon>Fungi</taxon>
        <taxon>Dikarya</taxon>
        <taxon>Ascomycota</taxon>
        <taxon>Pezizomycotina</taxon>
        <taxon>Lecanoromycetes</taxon>
        <taxon>OSLEUM clade</taxon>
        <taxon>Lecanoromycetidae</taxon>
        <taxon>Lecanorales</taxon>
        <taxon>Lecanorineae</taxon>
        <taxon>Stereocaulaceae</taxon>
        <taxon>Lepraria</taxon>
    </lineage>
</organism>
<dbReference type="EMBL" id="JBHFEH010000111">
    <property type="protein sequence ID" value="KAL2046619.1"/>
    <property type="molecule type" value="Genomic_DNA"/>
</dbReference>
<keyword evidence="2" id="KW-0472">Membrane</keyword>
<gene>
    <name evidence="3" type="ORF">ABVK25_011700</name>
</gene>
<evidence type="ECO:0000313" key="3">
    <source>
        <dbReference type="EMBL" id="KAL2046619.1"/>
    </source>
</evidence>
<reference evidence="3 4" key="1">
    <citation type="submission" date="2024-09" db="EMBL/GenBank/DDBJ databases">
        <title>Rethinking Asexuality: The Enigmatic Case of Functional Sexual Genes in Lepraria (Stereocaulaceae).</title>
        <authorList>
            <person name="Doellman M."/>
            <person name="Sun Y."/>
            <person name="Barcenas-Pena A."/>
            <person name="Lumbsch H.T."/>
            <person name="Grewe F."/>
        </authorList>
    </citation>
    <scope>NUCLEOTIDE SEQUENCE [LARGE SCALE GENOMIC DNA]</scope>
    <source>
        <strain evidence="3 4">Grewe 0041</strain>
    </source>
</reference>
<comment type="caution">
    <text evidence="3">The sequence shown here is derived from an EMBL/GenBank/DDBJ whole genome shotgun (WGS) entry which is preliminary data.</text>
</comment>
<feature type="transmembrane region" description="Helical" evidence="2">
    <location>
        <begin position="107"/>
        <end position="128"/>
    </location>
</feature>
<keyword evidence="2" id="KW-0812">Transmembrane</keyword>
<evidence type="ECO:0000313" key="4">
    <source>
        <dbReference type="Proteomes" id="UP001590951"/>
    </source>
</evidence>
<sequence length="173" mass="18119">MSDISDSFGFSVSETQAAQFAYTNSVGYVYTENGTPVFTVTTISANTPKPPQPPSTTPGSDTGISSPSSSITTTSNPSTTSSSAVRTSFPTFPVPPDSPGLSSGAKVGIGLGVPIAVIFFAVVGFFGYRYYVRKQSRRAIPELPHDVAGTQEGPEKGQGSEVEEMALERPKRA</sequence>
<accession>A0ABR4ALI4</accession>
<keyword evidence="2" id="KW-1133">Transmembrane helix</keyword>
<evidence type="ECO:0000256" key="2">
    <source>
        <dbReference type="SAM" id="Phobius"/>
    </source>
</evidence>
<feature type="region of interest" description="Disordered" evidence="1">
    <location>
        <begin position="41"/>
        <end position="91"/>
    </location>
</feature>
<feature type="region of interest" description="Disordered" evidence="1">
    <location>
        <begin position="143"/>
        <end position="173"/>
    </location>
</feature>
<protein>
    <submittedName>
        <fullName evidence="3">Uncharacterized protein</fullName>
    </submittedName>
</protein>
<name>A0ABR4ALI4_9LECA</name>
<proteinExistence type="predicted"/>
<dbReference type="Proteomes" id="UP001590951">
    <property type="component" value="Unassembled WGS sequence"/>
</dbReference>
<keyword evidence="4" id="KW-1185">Reference proteome</keyword>
<evidence type="ECO:0000256" key="1">
    <source>
        <dbReference type="SAM" id="MobiDB-lite"/>
    </source>
</evidence>
<feature type="compositionally biased region" description="Low complexity" evidence="1">
    <location>
        <begin position="57"/>
        <end position="83"/>
    </location>
</feature>